<dbReference type="Proteomes" id="UP000750711">
    <property type="component" value="Unassembled WGS sequence"/>
</dbReference>
<dbReference type="GO" id="GO:0005834">
    <property type="term" value="C:heterotrimeric G-protein complex"/>
    <property type="evidence" value="ECO:0007669"/>
    <property type="project" value="InterPro"/>
</dbReference>
<dbReference type="PROSITE" id="PS51882">
    <property type="entry name" value="G_ALPHA"/>
    <property type="match status" value="1"/>
</dbReference>
<dbReference type="GO" id="GO:0001664">
    <property type="term" value="F:G protein-coupled receptor binding"/>
    <property type="evidence" value="ECO:0007669"/>
    <property type="project" value="InterPro"/>
</dbReference>
<dbReference type="SUPFAM" id="SSF52540">
    <property type="entry name" value="P-loop containing nucleoside triphosphate hydrolases"/>
    <property type="match status" value="1"/>
</dbReference>
<feature type="region of interest" description="Disordered" evidence="8">
    <location>
        <begin position="305"/>
        <end position="324"/>
    </location>
</feature>
<evidence type="ECO:0000256" key="5">
    <source>
        <dbReference type="ARBA" id="ARBA00023224"/>
    </source>
</evidence>
<accession>A0A9P8LFF0</accession>
<feature type="binding site" evidence="6">
    <location>
        <begin position="494"/>
        <end position="500"/>
    </location>
    <ligand>
        <name>GTP</name>
        <dbReference type="ChEBI" id="CHEBI:37565"/>
    </ligand>
</feature>
<comment type="caution">
    <text evidence="9">The sequence shown here is derived from an EMBL/GenBank/DDBJ whole genome shotgun (WGS) entry which is preliminary data.</text>
</comment>
<dbReference type="GO" id="GO:0005525">
    <property type="term" value="F:GTP binding"/>
    <property type="evidence" value="ECO:0007669"/>
    <property type="project" value="UniProtKB-KW"/>
</dbReference>
<keyword evidence="3 6" id="KW-0547">Nucleotide-binding</keyword>
<evidence type="ECO:0008006" key="11">
    <source>
        <dbReference type="Google" id="ProtNLM"/>
    </source>
</evidence>
<dbReference type="GO" id="GO:0005737">
    <property type="term" value="C:cytoplasm"/>
    <property type="evidence" value="ECO:0007669"/>
    <property type="project" value="TreeGrafter"/>
</dbReference>
<dbReference type="InterPro" id="IPR011025">
    <property type="entry name" value="GproteinA_insert"/>
</dbReference>
<dbReference type="CDD" id="cd00066">
    <property type="entry name" value="G-alpha"/>
    <property type="match status" value="1"/>
</dbReference>
<evidence type="ECO:0000256" key="3">
    <source>
        <dbReference type="ARBA" id="ARBA00022741"/>
    </source>
</evidence>
<keyword evidence="5" id="KW-0807">Transducer</keyword>
<dbReference type="Gene3D" id="1.10.400.10">
    <property type="entry name" value="GI Alpha 1, domain 2-like"/>
    <property type="match status" value="1"/>
</dbReference>
<dbReference type="PANTHER" id="PTHR10218:SF302">
    <property type="entry name" value="GUANINE NUCLEOTIDE-BINDING PROTEIN ALPHA-5 SUBUNIT"/>
    <property type="match status" value="1"/>
</dbReference>
<dbReference type="GO" id="GO:0046872">
    <property type="term" value="F:metal ion binding"/>
    <property type="evidence" value="ECO:0007669"/>
    <property type="project" value="UniProtKB-KW"/>
</dbReference>
<dbReference type="InterPro" id="IPR027417">
    <property type="entry name" value="P-loop_NTPase"/>
</dbReference>
<evidence type="ECO:0000313" key="9">
    <source>
        <dbReference type="EMBL" id="KAH0563216.1"/>
    </source>
</evidence>
<dbReference type="InterPro" id="IPR001019">
    <property type="entry name" value="Gprotein_alpha_su"/>
</dbReference>
<feature type="binding site" evidence="7">
    <location>
        <position position="500"/>
    </location>
    <ligand>
        <name>Mg(2+)</name>
        <dbReference type="ChEBI" id="CHEBI:18420"/>
    </ligand>
</feature>
<evidence type="ECO:0000256" key="2">
    <source>
        <dbReference type="ARBA" id="ARBA00022723"/>
    </source>
</evidence>
<feature type="binding site" evidence="7">
    <location>
        <position position="364"/>
    </location>
    <ligand>
        <name>Mg(2+)</name>
        <dbReference type="ChEBI" id="CHEBI:18420"/>
    </ligand>
</feature>
<evidence type="ECO:0000256" key="6">
    <source>
        <dbReference type="PIRSR" id="PIRSR601019-1"/>
    </source>
</evidence>
<name>A0A9P8LFF0_9PEZI</name>
<dbReference type="SMART" id="SM00275">
    <property type="entry name" value="G_alpha"/>
    <property type="match status" value="1"/>
</dbReference>
<evidence type="ECO:0000256" key="7">
    <source>
        <dbReference type="PIRSR" id="PIRSR601019-2"/>
    </source>
</evidence>
<gene>
    <name evidence="9" type="ORF">GP486_002218</name>
</gene>
<dbReference type="GO" id="GO:0007188">
    <property type="term" value="P:adenylate cyclase-modulating G protein-coupled receptor signaling pathway"/>
    <property type="evidence" value="ECO:0007669"/>
    <property type="project" value="TreeGrafter"/>
</dbReference>
<dbReference type="GO" id="GO:0003924">
    <property type="term" value="F:GTPase activity"/>
    <property type="evidence" value="ECO:0007669"/>
    <property type="project" value="InterPro"/>
</dbReference>
<dbReference type="AlphaFoldDB" id="A0A9P8LFF0"/>
<evidence type="ECO:0000256" key="8">
    <source>
        <dbReference type="SAM" id="MobiDB-lite"/>
    </source>
</evidence>
<keyword evidence="10" id="KW-1185">Reference proteome</keyword>
<dbReference type="FunFam" id="3.40.50.300:FF:000692">
    <property type="entry name" value="Guanine nucleotide-binding protein subunit alpha"/>
    <property type="match status" value="1"/>
</dbReference>
<keyword evidence="2 7" id="KW-0479">Metal-binding</keyword>
<organism evidence="9 10">
    <name type="scientific">Trichoglossum hirsutum</name>
    <dbReference type="NCBI Taxonomy" id="265104"/>
    <lineage>
        <taxon>Eukaryota</taxon>
        <taxon>Fungi</taxon>
        <taxon>Dikarya</taxon>
        <taxon>Ascomycota</taxon>
        <taxon>Pezizomycotina</taxon>
        <taxon>Geoglossomycetes</taxon>
        <taxon>Geoglossales</taxon>
        <taxon>Geoglossaceae</taxon>
        <taxon>Trichoglossum</taxon>
    </lineage>
</organism>
<dbReference type="InterPro" id="IPR002975">
    <property type="entry name" value="Fungi_Gprotein_alpha"/>
</dbReference>
<sequence length="672" mass="76254">MNVGFSIFDFAAIPAYAWKVYKACRNSSEEFKSVAAEVASLHVVLKETEEYVTERAASLGSDREAQLEALGKECREVLQDLEKLLLRYESLGTQTQRTWDRMRWCSEDVSAARQRLSTSTALLTSFNLNLVNSSQARIEAKLDKLVAEIRAGARSGSVISSCTIESLSKNDQAAWRQLRKELQDMGISVAALNEHRQFITKWLKKAIESGALEEERPKEREGEAPSSVMAERKARSWAPLSRALTSPTLVFEDKTRPIREAIAGRAVGQLSRSQSFRSNRTNDRSTLHTRVNSVLSRLPLLDIPPRKGKERARNEEIEKQLERERSTQRSDVKILLLGITPQPFLARVTSISNSRLDDNEPGNSKLLKQLRLQHTGGYSPDEQESFKSIILSNILQSMKAILKELKQTGVLSLDGTNLEPYSRAVQLLQPCGYPNERAPPAAPVAIRMLWGDPQLQAILKQSDEYQHNRATRYFLNSIDRITAPTYCPTDKDILHARAKTTGVTEQTFDMNSVTYRIFDAVYPEKRTLTQYFEEVSAIIFSIDLAESDRLVDQSTNKCLLQEDITQFDAVCNSRYLRKTPVILYFNNTDCFYDKLNVPPLSTQFPDYQGGSDNLVALDYVCDLFQRLNRSSTRSLYVHFSRLMDTSQLRTIEKLVDNIILRANVDCLVQSYM</sequence>
<protein>
    <recommendedName>
        <fullName evidence="11">Guanine nucleotide-binding protein alpha-3 subunit</fullName>
    </recommendedName>
</protein>
<reference evidence="9" key="1">
    <citation type="submission" date="2021-03" db="EMBL/GenBank/DDBJ databases">
        <title>Comparative genomics and phylogenomic investigation of the class Geoglossomycetes provide insights into ecological specialization and systematics.</title>
        <authorList>
            <person name="Melie T."/>
            <person name="Pirro S."/>
            <person name="Miller A.N."/>
            <person name="Quandt A."/>
        </authorList>
    </citation>
    <scope>NUCLEOTIDE SEQUENCE</scope>
    <source>
        <strain evidence="9">CAQ_001_2017</strain>
    </source>
</reference>
<dbReference type="Gene3D" id="3.40.50.300">
    <property type="entry name" value="P-loop containing nucleotide triphosphate hydrolases"/>
    <property type="match status" value="1"/>
</dbReference>
<keyword evidence="4 6" id="KW-0342">GTP-binding</keyword>
<dbReference type="EMBL" id="JAGHQM010000235">
    <property type="protein sequence ID" value="KAH0563216.1"/>
    <property type="molecule type" value="Genomic_DNA"/>
</dbReference>
<keyword evidence="7" id="KW-0460">Magnesium</keyword>
<dbReference type="PRINTS" id="PR00318">
    <property type="entry name" value="GPROTEINA"/>
</dbReference>
<dbReference type="GO" id="GO:0031683">
    <property type="term" value="F:G-protein beta/gamma-subunit complex binding"/>
    <property type="evidence" value="ECO:0007669"/>
    <property type="project" value="InterPro"/>
</dbReference>
<dbReference type="PANTHER" id="PTHR10218">
    <property type="entry name" value="GTP-BINDING PROTEIN ALPHA SUBUNIT"/>
    <property type="match status" value="1"/>
</dbReference>
<evidence type="ECO:0000256" key="4">
    <source>
        <dbReference type="ARBA" id="ARBA00023134"/>
    </source>
</evidence>
<dbReference type="SUPFAM" id="SSF47895">
    <property type="entry name" value="Transducin (alpha subunit), insertion domain"/>
    <property type="match status" value="1"/>
</dbReference>
<dbReference type="PRINTS" id="PR01241">
    <property type="entry name" value="GPROTEINAFNG"/>
</dbReference>
<proteinExistence type="inferred from homology"/>
<evidence type="ECO:0000313" key="10">
    <source>
        <dbReference type="Proteomes" id="UP000750711"/>
    </source>
</evidence>
<comment type="similarity">
    <text evidence="1">Belongs to the G-alpha family. G(q) subfamily.</text>
</comment>
<dbReference type="Pfam" id="PF00503">
    <property type="entry name" value="G-alpha"/>
    <property type="match status" value="1"/>
</dbReference>
<evidence type="ECO:0000256" key="1">
    <source>
        <dbReference type="ARBA" id="ARBA00007976"/>
    </source>
</evidence>
<feature type="binding site" evidence="6">
    <location>
        <begin position="586"/>
        <end position="589"/>
    </location>
    <ligand>
        <name>GTP</name>
        <dbReference type="ChEBI" id="CHEBI:37565"/>
    </ligand>
</feature>